<dbReference type="Proteomes" id="UP000284644">
    <property type="component" value="Unassembled WGS sequence"/>
</dbReference>
<dbReference type="InterPro" id="IPR007197">
    <property type="entry name" value="rSAM"/>
</dbReference>
<dbReference type="AlphaFoldDB" id="A0A414I914"/>
<evidence type="ECO:0000313" key="1">
    <source>
        <dbReference type="EMBL" id="RHE13257.1"/>
    </source>
</evidence>
<dbReference type="EMBL" id="QSJW01000004">
    <property type="protein sequence ID" value="RHE13257.1"/>
    <property type="molecule type" value="Genomic_DNA"/>
</dbReference>
<sequence>MNKSGIEWCDHTWNPITGCRHGCSYCYADKMSLRFCGNMKRNMVQTDQYRMEGDLFVLDEPFMNEDGKPVIYPFGFEPTLHIYRYDTLDKLKQGQNIFVGAMADIFGEWIPDSWIEDVLYACAKHPQHNYLFLTKNPKRYTQYGVPSGKGNMWYGTTVTNSEDMERIYQLPSLLNTFASIEPLLEDIDENISALKYLNWIIIGAETGHRKEKVIPEFEWIKRIVVEADYNGIPVFMKDSLIPIVGEKNMRRDYPKELQIRKRSEKVNKKLSGNCMLCGKTEDKNKMVTLTARAVRGGRAASFGHMCHSCFAKWLTGHNIPVPDLENKKEIEDGKEKL</sequence>
<dbReference type="Pfam" id="PF07505">
    <property type="entry name" value="DUF5131"/>
    <property type="match status" value="1"/>
</dbReference>
<dbReference type="RefSeq" id="WP_118045295.1">
    <property type="nucleotide sequence ID" value="NZ_QSJW01000004.1"/>
</dbReference>
<protein>
    <submittedName>
        <fullName evidence="1">DUF5131 family protein</fullName>
    </submittedName>
</protein>
<name>A0A414I914_9FIRM</name>
<comment type="caution">
    <text evidence="1">The sequence shown here is derived from an EMBL/GenBank/DDBJ whole genome shotgun (WGS) entry which is preliminary data.</text>
</comment>
<dbReference type="GO" id="GO:0003824">
    <property type="term" value="F:catalytic activity"/>
    <property type="evidence" value="ECO:0007669"/>
    <property type="project" value="InterPro"/>
</dbReference>
<dbReference type="SFLD" id="SFLDS00029">
    <property type="entry name" value="Radical_SAM"/>
    <property type="match status" value="1"/>
</dbReference>
<proteinExistence type="predicted"/>
<evidence type="ECO:0000313" key="2">
    <source>
        <dbReference type="Proteomes" id="UP000284644"/>
    </source>
</evidence>
<dbReference type="InterPro" id="IPR011101">
    <property type="entry name" value="DUF5131"/>
</dbReference>
<dbReference type="GO" id="GO:0051536">
    <property type="term" value="F:iron-sulfur cluster binding"/>
    <property type="evidence" value="ECO:0007669"/>
    <property type="project" value="InterPro"/>
</dbReference>
<reference evidence="1 2" key="1">
    <citation type="submission" date="2018-08" db="EMBL/GenBank/DDBJ databases">
        <title>A genome reference for cultivated species of the human gut microbiota.</title>
        <authorList>
            <person name="Zou Y."/>
            <person name="Xue W."/>
            <person name="Luo G."/>
        </authorList>
    </citation>
    <scope>NUCLEOTIDE SEQUENCE [LARGE SCALE GENOMIC DNA]</scope>
    <source>
        <strain evidence="1 2">AM29-25AC</strain>
    </source>
</reference>
<organism evidence="1 2">
    <name type="scientific">Blautia obeum</name>
    <dbReference type="NCBI Taxonomy" id="40520"/>
    <lineage>
        <taxon>Bacteria</taxon>
        <taxon>Bacillati</taxon>
        <taxon>Bacillota</taxon>
        <taxon>Clostridia</taxon>
        <taxon>Lachnospirales</taxon>
        <taxon>Lachnospiraceae</taxon>
        <taxon>Blautia</taxon>
    </lineage>
</organism>
<accession>A0A414I914</accession>
<gene>
    <name evidence="1" type="ORF">DW767_07865</name>
</gene>